<protein>
    <submittedName>
        <fullName evidence="2">Uncharacterized protein</fullName>
    </submittedName>
</protein>
<keyword evidence="1" id="KW-0812">Transmembrane</keyword>
<keyword evidence="1" id="KW-1133">Transmembrane helix</keyword>
<dbReference type="EMBL" id="JAMQON010000003">
    <property type="protein sequence ID" value="MDS0260367.1"/>
    <property type="molecule type" value="Genomic_DNA"/>
</dbReference>
<evidence type="ECO:0000313" key="2">
    <source>
        <dbReference type="EMBL" id="MDS0260367.1"/>
    </source>
</evidence>
<feature type="transmembrane region" description="Helical" evidence="1">
    <location>
        <begin position="40"/>
        <end position="58"/>
    </location>
</feature>
<organism evidence="2 3">
    <name type="scientific">Haloarcula saliterrae</name>
    <dbReference type="NCBI Taxonomy" id="2950534"/>
    <lineage>
        <taxon>Archaea</taxon>
        <taxon>Methanobacteriati</taxon>
        <taxon>Methanobacteriota</taxon>
        <taxon>Stenosarchaea group</taxon>
        <taxon>Halobacteria</taxon>
        <taxon>Halobacteriales</taxon>
        <taxon>Haloarculaceae</taxon>
        <taxon>Haloarcula</taxon>
    </lineage>
</organism>
<name>A0ABU2FDM5_9EURY</name>
<gene>
    <name evidence="2" type="ORF">NDI56_13265</name>
</gene>
<evidence type="ECO:0000256" key="1">
    <source>
        <dbReference type="SAM" id="Phobius"/>
    </source>
</evidence>
<accession>A0ABU2FDM5</accession>
<reference evidence="2 3" key="1">
    <citation type="submission" date="2022-06" db="EMBL/GenBank/DDBJ databases">
        <title>Haloarcula sp. a new haloarchaeum isolate from saline soil.</title>
        <authorList>
            <person name="Strakova D."/>
            <person name="Galisteo C."/>
            <person name="Sanchez-Porro C."/>
            <person name="Ventosa A."/>
        </authorList>
    </citation>
    <scope>NUCLEOTIDE SEQUENCE [LARGE SCALE GENOMIC DNA]</scope>
    <source>
        <strain evidence="2 3">S1CR25-12</strain>
    </source>
</reference>
<proteinExistence type="predicted"/>
<feature type="transmembrane region" description="Helical" evidence="1">
    <location>
        <begin position="112"/>
        <end position="134"/>
    </location>
</feature>
<sequence>MRAVFDAGTYFPDRPPTWLEVGITLLVTGTVAEKVLRGDVVSWPALWAGFAVFAVALGPASQSTLGARIGQWFRGLDGFTRGAAIVLFVAGFALLSRFAWFPDALLSDFGSGGLLAAVCYMVVYVAWAGGVSGWTSGGADGP</sequence>
<dbReference type="Proteomes" id="UP001259659">
    <property type="component" value="Unassembled WGS sequence"/>
</dbReference>
<comment type="caution">
    <text evidence="2">The sequence shown here is derived from an EMBL/GenBank/DDBJ whole genome shotgun (WGS) entry which is preliminary data.</text>
</comment>
<dbReference type="RefSeq" id="WP_310920031.1">
    <property type="nucleotide sequence ID" value="NZ_JAMQON010000003.1"/>
</dbReference>
<keyword evidence="1" id="KW-0472">Membrane</keyword>
<keyword evidence="3" id="KW-1185">Reference proteome</keyword>
<evidence type="ECO:0000313" key="3">
    <source>
        <dbReference type="Proteomes" id="UP001259659"/>
    </source>
</evidence>
<feature type="transmembrane region" description="Helical" evidence="1">
    <location>
        <begin position="79"/>
        <end position="100"/>
    </location>
</feature>